<dbReference type="KEGG" id="tta:Theth_0916"/>
<protein>
    <recommendedName>
        <fullName evidence="4">DUF4340 domain-containing protein</fullName>
    </recommendedName>
</protein>
<name>F7YX61_9THEM</name>
<evidence type="ECO:0000313" key="3">
    <source>
        <dbReference type="Proteomes" id="UP000006804"/>
    </source>
</evidence>
<sequence length="272" mass="31168" precursor="true">MKKKLLVFCLLLALIVVQAQSYLDLFLNANYFARRTVVERGGSNRIRVELVYKWGKDKIVQVLSPVLLIWARRFDTFVIGQPNDIRISPLEILDLEDLLIRALKQYGVSKVEKEGANYKITVEGEGENYVAIIDENGFPRKITRTSKGIVNEMVYETVEPLKEDFEKVASRYRINFQVESVNLPLEIKKVLESVSWYTVSRLKIGDQQVVMIIANHKSGAIVKAVYSPSEVNVNVEPNEKIIIRKGEGYYVYLITQDEKTYNEILSTLSSIE</sequence>
<reference evidence="2 3" key="1">
    <citation type="submission" date="2010-11" db="EMBL/GenBank/DDBJ databases">
        <title>The complete genome of Thermotoga thermarum DSM 5069.</title>
        <authorList>
            <consortium name="US DOE Joint Genome Institute (JGI-PGF)"/>
            <person name="Lucas S."/>
            <person name="Copeland A."/>
            <person name="Lapidus A."/>
            <person name="Bruce D."/>
            <person name="Goodwin L."/>
            <person name="Pitluck S."/>
            <person name="Kyrpides N."/>
            <person name="Mavromatis K."/>
            <person name="Ivanova N."/>
            <person name="Zeytun A."/>
            <person name="Brettin T."/>
            <person name="Detter J.C."/>
            <person name="Tapia R."/>
            <person name="Han C."/>
            <person name="Land M."/>
            <person name="Hauser L."/>
            <person name="Markowitz V."/>
            <person name="Cheng J.-F."/>
            <person name="Hugenholtz P."/>
            <person name="Woyke T."/>
            <person name="Wu D."/>
            <person name="Spring S."/>
            <person name="Schroeder M."/>
            <person name="Brambilla E."/>
            <person name="Klenk H.-P."/>
            <person name="Eisen J.A."/>
        </authorList>
    </citation>
    <scope>NUCLEOTIDE SEQUENCE [LARGE SCALE GENOMIC DNA]</scope>
    <source>
        <strain evidence="2 3">DSM 5069</strain>
    </source>
</reference>
<gene>
    <name evidence="2" type="ORF">Theth_0916</name>
</gene>
<evidence type="ECO:0000313" key="2">
    <source>
        <dbReference type="EMBL" id="AEH51000.1"/>
    </source>
</evidence>
<keyword evidence="3" id="KW-1185">Reference proteome</keyword>
<dbReference type="RefSeq" id="WP_013932220.1">
    <property type="nucleotide sequence ID" value="NC_015707.1"/>
</dbReference>
<dbReference type="PATRIC" id="fig|688269.3.peg.938"/>
<dbReference type="STRING" id="688269.Theth_0916"/>
<organism evidence="2 3">
    <name type="scientific">Pseudothermotoga thermarum DSM 5069</name>
    <dbReference type="NCBI Taxonomy" id="688269"/>
    <lineage>
        <taxon>Bacteria</taxon>
        <taxon>Thermotogati</taxon>
        <taxon>Thermotogota</taxon>
        <taxon>Thermotogae</taxon>
        <taxon>Thermotogales</taxon>
        <taxon>Thermotogaceae</taxon>
        <taxon>Pseudothermotoga</taxon>
    </lineage>
</organism>
<keyword evidence="1" id="KW-0732">Signal</keyword>
<dbReference type="AlphaFoldDB" id="F7YX61"/>
<dbReference type="HOGENOM" id="CLU_1022585_0_0_0"/>
<feature type="chain" id="PRO_5003372867" description="DUF4340 domain-containing protein" evidence="1">
    <location>
        <begin position="20"/>
        <end position="272"/>
    </location>
</feature>
<dbReference type="EMBL" id="CP002351">
    <property type="protein sequence ID" value="AEH51000.1"/>
    <property type="molecule type" value="Genomic_DNA"/>
</dbReference>
<accession>F7YX61</accession>
<proteinExistence type="predicted"/>
<dbReference type="OrthoDB" id="37065at2"/>
<evidence type="ECO:0000256" key="1">
    <source>
        <dbReference type="SAM" id="SignalP"/>
    </source>
</evidence>
<feature type="signal peptide" evidence="1">
    <location>
        <begin position="1"/>
        <end position="19"/>
    </location>
</feature>
<dbReference type="Proteomes" id="UP000006804">
    <property type="component" value="Chromosome"/>
</dbReference>
<evidence type="ECO:0008006" key="4">
    <source>
        <dbReference type="Google" id="ProtNLM"/>
    </source>
</evidence>